<feature type="transmembrane region" description="Helical" evidence="2">
    <location>
        <begin position="457"/>
        <end position="478"/>
    </location>
</feature>
<comment type="caution">
    <text evidence="4">The sequence shown here is derived from an EMBL/GenBank/DDBJ whole genome shotgun (WGS) entry which is preliminary data.</text>
</comment>
<sequence>MSKAILLAALAFALVRAQETDEQCPVNIPGVKHHGNCNLFCRPASWSDLLVFYLGNYATHAATITSRPGQSILSTLLTIIAALLFPGGGVHAGIQAIFSTATLGDTDLKVAARAGALCAVVKTRDVLGPLEPDDDVEVERTATGDGGDVPQLRGQPEPTGGDPPEPAIEMLERGRQEGLQPKPDPPRLLETKVHGLCRLPEGYELVVVPRTAEFDWDDASVAARLPVHARFVKWLTGFFRPEEAPHTVLSCNYNVIKILVSVAQLGIAVTTLYRTQGDQIKVYGYAAFGLTVAPYAWMSLVNLAGNLMCPQYNTMFVVESSGLDHLREDVARDRARRMASRRQEAGAEAGSVAAPLHEASRGVHGKHEVTDGELSDRFMVTGTVGRLTAKGEADVNALFKDAHEGSQRRLMTDIHATWNSTRDVFIFLASFYVSVVPIAIVGGLSRFAPGQSATYQRVWTVMWLVLGAVVGNGLRPMSDAIEGRPILGSTMRHHRTAIFWYSIIGVMAVYAVLPIGGYVVVGQMIRDFGVCYEFKTPGSADSS</sequence>
<reference evidence="4" key="1">
    <citation type="submission" date="2023-01" db="EMBL/GenBank/DDBJ databases">
        <title>The growth and conidiation of Purpureocillium lavendulum are regulated by nitrogen source and histone H3K14 acetylation.</title>
        <authorList>
            <person name="Tang P."/>
            <person name="Han J."/>
            <person name="Zhang C."/>
            <person name="Tang P."/>
            <person name="Qi F."/>
            <person name="Zhang K."/>
            <person name="Liang L."/>
        </authorList>
    </citation>
    <scope>NUCLEOTIDE SEQUENCE</scope>
    <source>
        <strain evidence="4">YMF1.00683</strain>
    </source>
</reference>
<gene>
    <name evidence="4" type="ORF">O9K51_04739</name>
</gene>
<dbReference type="EMBL" id="JAQHRD010000003">
    <property type="protein sequence ID" value="KAJ6443560.1"/>
    <property type="molecule type" value="Genomic_DNA"/>
</dbReference>
<keyword evidence="5" id="KW-1185">Reference proteome</keyword>
<dbReference type="AlphaFoldDB" id="A0AB34FW43"/>
<keyword evidence="3" id="KW-0732">Signal</keyword>
<organism evidence="4 5">
    <name type="scientific">Purpureocillium lavendulum</name>
    <dbReference type="NCBI Taxonomy" id="1247861"/>
    <lineage>
        <taxon>Eukaryota</taxon>
        <taxon>Fungi</taxon>
        <taxon>Dikarya</taxon>
        <taxon>Ascomycota</taxon>
        <taxon>Pezizomycotina</taxon>
        <taxon>Sordariomycetes</taxon>
        <taxon>Hypocreomycetidae</taxon>
        <taxon>Hypocreales</taxon>
        <taxon>Ophiocordycipitaceae</taxon>
        <taxon>Purpureocillium</taxon>
    </lineage>
</organism>
<accession>A0AB34FW43</accession>
<feature type="transmembrane region" description="Helical" evidence="2">
    <location>
        <begin position="498"/>
        <end position="521"/>
    </location>
</feature>
<dbReference type="Proteomes" id="UP001163105">
    <property type="component" value="Unassembled WGS sequence"/>
</dbReference>
<evidence type="ECO:0000256" key="3">
    <source>
        <dbReference type="SAM" id="SignalP"/>
    </source>
</evidence>
<evidence type="ECO:0000256" key="2">
    <source>
        <dbReference type="SAM" id="Phobius"/>
    </source>
</evidence>
<feature type="region of interest" description="Disordered" evidence="1">
    <location>
        <begin position="129"/>
        <end position="168"/>
    </location>
</feature>
<keyword evidence="2" id="KW-0472">Membrane</keyword>
<keyword evidence="2" id="KW-0812">Transmembrane</keyword>
<feature type="transmembrane region" description="Helical" evidence="2">
    <location>
        <begin position="424"/>
        <end position="445"/>
    </location>
</feature>
<evidence type="ECO:0000313" key="5">
    <source>
        <dbReference type="Proteomes" id="UP001163105"/>
    </source>
</evidence>
<proteinExistence type="predicted"/>
<protein>
    <submittedName>
        <fullName evidence="4">Metallophosphoesterase</fullName>
    </submittedName>
</protein>
<feature type="chain" id="PRO_5044293663" evidence="3">
    <location>
        <begin position="18"/>
        <end position="543"/>
    </location>
</feature>
<feature type="signal peptide" evidence="3">
    <location>
        <begin position="1"/>
        <end position="17"/>
    </location>
</feature>
<keyword evidence="2" id="KW-1133">Transmembrane helix</keyword>
<name>A0AB34FW43_9HYPO</name>
<evidence type="ECO:0000256" key="1">
    <source>
        <dbReference type="SAM" id="MobiDB-lite"/>
    </source>
</evidence>
<evidence type="ECO:0000313" key="4">
    <source>
        <dbReference type="EMBL" id="KAJ6443560.1"/>
    </source>
</evidence>